<evidence type="ECO:0000259" key="6">
    <source>
        <dbReference type="PROSITE" id="PS50949"/>
    </source>
</evidence>
<evidence type="ECO:0000256" key="2">
    <source>
        <dbReference type="ARBA" id="ARBA00022898"/>
    </source>
</evidence>
<keyword evidence="2" id="KW-0663">Pyridoxal phosphate</keyword>
<evidence type="ECO:0000256" key="1">
    <source>
        <dbReference type="ARBA" id="ARBA00005384"/>
    </source>
</evidence>
<dbReference type="InterPro" id="IPR051446">
    <property type="entry name" value="HTH_trans_reg/aminotransferase"/>
</dbReference>
<keyword evidence="5" id="KW-0804">Transcription</keyword>
<evidence type="ECO:0000256" key="3">
    <source>
        <dbReference type="ARBA" id="ARBA00023015"/>
    </source>
</evidence>
<dbReference type="GO" id="GO:0003677">
    <property type="term" value="F:DNA binding"/>
    <property type="evidence" value="ECO:0007669"/>
    <property type="project" value="UniProtKB-KW"/>
</dbReference>
<dbReference type="SUPFAM" id="SSF46785">
    <property type="entry name" value="Winged helix' DNA-binding domain"/>
    <property type="match status" value="1"/>
</dbReference>
<evidence type="ECO:0000313" key="7">
    <source>
        <dbReference type="EMBL" id="XBX82208.1"/>
    </source>
</evidence>
<dbReference type="InterPro" id="IPR000524">
    <property type="entry name" value="Tscrpt_reg_HTH_GntR"/>
</dbReference>
<keyword evidence="3" id="KW-0805">Transcription regulation</keyword>
<dbReference type="InterPro" id="IPR015421">
    <property type="entry name" value="PyrdxlP-dep_Trfase_major"/>
</dbReference>
<keyword evidence="4" id="KW-0238">DNA-binding</keyword>
<dbReference type="AlphaFoldDB" id="A0AAU7W913"/>
<sequence>MDGPLLVVDRDRTTPIGVQLVEGLRRGILSGALRAGDPMPSTRALAAELGVARSSVVQAYDRLAGEGYLESRQGAPTRVAALERPAGSGFAPSADRADEGAPVPDASAPALALIDLSPGIPSTARIDERAWRAAWRRAAAVPVSSWSPPAFGLPELRAAIADHLRLARGVRCSADDVVVTAGTADALALLAVALRAVRGERPRVVVEDPGYPSARRTLARRGVHLRPVAVGPDGLDLAALDRVRGPVDAVMVTPSHQYPLGGRLPVADRLALLDWAGRRDALVIEDDYDSEFRHTGAPLPALASLDEEGRVVLVGSFSKVLTPWVRFGYLVLPPETSDPALRDAVTAIRADEHGPVAGPVQHAMADLLASGALRRHIAATRREYGHRRRLVLDALGGLESPARGIRLTALDGGLHAVLELPDEAATDAVVERLAREGVVVAPLSLYSAAADVPPAAGCERSGSAGNAHAGLVIGYAGVGDTALADALARIRRAVQQQCGDR</sequence>
<comment type="similarity">
    <text evidence="1">In the C-terminal section; belongs to the class-I pyridoxal-phosphate-dependent aminotransferase family.</text>
</comment>
<keyword evidence="7" id="KW-0032">Aminotransferase</keyword>
<dbReference type="CDD" id="cd07377">
    <property type="entry name" value="WHTH_GntR"/>
    <property type="match status" value="1"/>
</dbReference>
<evidence type="ECO:0000256" key="5">
    <source>
        <dbReference type="ARBA" id="ARBA00023163"/>
    </source>
</evidence>
<dbReference type="PANTHER" id="PTHR46577">
    <property type="entry name" value="HTH-TYPE TRANSCRIPTIONAL REGULATORY PROTEIN GABR"/>
    <property type="match status" value="1"/>
</dbReference>
<dbReference type="Pfam" id="PF00155">
    <property type="entry name" value="Aminotran_1_2"/>
    <property type="match status" value="1"/>
</dbReference>
<dbReference type="InterPro" id="IPR004839">
    <property type="entry name" value="Aminotransferase_I/II_large"/>
</dbReference>
<reference evidence="7" key="1">
    <citation type="submission" date="2024-05" db="EMBL/GenBank/DDBJ databases">
        <authorList>
            <person name="Yu L."/>
        </authorList>
    </citation>
    <scope>NUCLEOTIDE SEQUENCE</scope>
    <source>
        <strain evidence="7">G08B096</strain>
    </source>
</reference>
<name>A0AAU7W913_9MICO</name>
<proteinExistence type="inferred from homology"/>
<keyword evidence="7" id="KW-0808">Transferase</keyword>
<dbReference type="PRINTS" id="PR00035">
    <property type="entry name" value="HTHGNTR"/>
</dbReference>
<evidence type="ECO:0000256" key="4">
    <source>
        <dbReference type="ARBA" id="ARBA00023125"/>
    </source>
</evidence>
<dbReference type="GO" id="GO:0008483">
    <property type="term" value="F:transaminase activity"/>
    <property type="evidence" value="ECO:0007669"/>
    <property type="project" value="UniProtKB-KW"/>
</dbReference>
<dbReference type="RefSeq" id="WP_350348229.1">
    <property type="nucleotide sequence ID" value="NZ_CP158374.1"/>
</dbReference>
<dbReference type="GO" id="GO:0003700">
    <property type="term" value="F:DNA-binding transcription factor activity"/>
    <property type="evidence" value="ECO:0007669"/>
    <property type="project" value="InterPro"/>
</dbReference>
<dbReference type="PANTHER" id="PTHR46577:SF1">
    <property type="entry name" value="HTH-TYPE TRANSCRIPTIONAL REGULATORY PROTEIN GABR"/>
    <property type="match status" value="1"/>
</dbReference>
<dbReference type="SMART" id="SM00345">
    <property type="entry name" value="HTH_GNTR"/>
    <property type="match status" value="1"/>
</dbReference>
<gene>
    <name evidence="7" type="ORF">ABIQ69_16595</name>
</gene>
<dbReference type="InterPro" id="IPR036390">
    <property type="entry name" value="WH_DNA-bd_sf"/>
</dbReference>
<dbReference type="Gene3D" id="1.10.10.10">
    <property type="entry name" value="Winged helix-like DNA-binding domain superfamily/Winged helix DNA-binding domain"/>
    <property type="match status" value="1"/>
</dbReference>
<dbReference type="SUPFAM" id="SSF53383">
    <property type="entry name" value="PLP-dependent transferases"/>
    <property type="match status" value="1"/>
</dbReference>
<feature type="domain" description="HTH gntR-type" evidence="6">
    <location>
        <begin position="14"/>
        <end position="82"/>
    </location>
</feature>
<dbReference type="EMBL" id="CP158374">
    <property type="protein sequence ID" value="XBX82208.1"/>
    <property type="molecule type" value="Genomic_DNA"/>
</dbReference>
<protein>
    <submittedName>
        <fullName evidence="7">PLP-dependent aminotransferase family protein</fullName>
    </submittedName>
</protein>
<dbReference type="CDD" id="cd00609">
    <property type="entry name" value="AAT_like"/>
    <property type="match status" value="1"/>
</dbReference>
<dbReference type="InterPro" id="IPR036388">
    <property type="entry name" value="WH-like_DNA-bd_sf"/>
</dbReference>
<accession>A0AAU7W913</accession>
<dbReference type="PROSITE" id="PS50949">
    <property type="entry name" value="HTH_GNTR"/>
    <property type="match status" value="1"/>
</dbReference>
<dbReference type="Gene3D" id="3.40.640.10">
    <property type="entry name" value="Type I PLP-dependent aspartate aminotransferase-like (Major domain)"/>
    <property type="match status" value="1"/>
</dbReference>
<organism evidence="7">
    <name type="scientific">Agromyces sp. G08B096</name>
    <dbReference type="NCBI Taxonomy" id="3156399"/>
    <lineage>
        <taxon>Bacteria</taxon>
        <taxon>Bacillati</taxon>
        <taxon>Actinomycetota</taxon>
        <taxon>Actinomycetes</taxon>
        <taxon>Micrococcales</taxon>
        <taxon>Microbacteriaceae</taxon>
        <taxon>Agromyces</taxon>
    </lineage>
</organism>
<dbReference type="InterPro" id="IPR015424">
    <property type="entry name" value="PyrdxlP-dep_Trfase"/>
</dbReference>
<dbReference type="Pfam" id="PF00392">
    <property type="entry name" value="GntR"/>
    <property type="match status" value="1"/>
</dbReference>
<dbReference type="GO" id="GO:0030170">
    <property type="term" value="F:pyridoxal phosphate binding"/>
    <property type="evidence" value="ECO:0007669"/>
    <property type="project" value="InterPro"/>
</dbReference>